<organism evidence="2 3">
    <name type="scientific">Williamsia deligens</name>
    <dbReference type="NCBI Taxonomy" id="321325"/>
    <lineage>
        <taxon>Bacteria</taxon>
        <taxon>Bacillati</taxon>
        <taxon>Actinomycetota</taxon>
        <taxon>Actinomycetes</taxon>
        <taxon>Mycobacteriales</taxon>
        <taxon>Nocardiaceae</taxon>
        <taxon>Williamsia</taxon>
    </lineage>
</organism>
<protein>
    <submittedName>
        <fullName evidence="2">Antitoxin</fullName>
    </submittedName>
</protein>
<gene>
    <name evidence="2" type="ORF">ACFQ04_12445</name>
</gene>
<evidence type="ECO:0000313" key="3">
    <source>
        <dbReference type="Proteomes" id="UP001597068"/>
    </source>
</evidence>
<dbReference type="Proteomes" id="UP001597068">
    <property type="component" value="Unassembled WGS sequence"/>
</dbReference>
<evidence type="ECO:0000256" key="1">
    <source>
        <dbReference type="SAM" id="MobiDB-lite"/>
    </source>
</evidence>
<sequence length="54" mass="5971">MNFKQLADKAKAVVQKNPQYIDKGADAVNKATKGKYSSQVDKGRDAAKKFGQQR</sequence>
<dbReference type="RefSeq" id="WP_253645586.1">
    <property type="nucleotide sequence ID" value="NZ_BAAAMO010000002.1"/>
</dbReference>
<feature type="region of interest" description="Disordered" evidence="1">
    <location>
        <begin position="32"/>
        <end position="54"/>
    </location>
</feature>
<name>A0ABW3G7V9_9NOCA</name>
<comment type="caution">
    <text evidence="2">The sequence shown here is derived from an EMBL/GenBank/DDBJ whole genome shotgun (WGS) entry which is preliminary data.</text>
</comment>
<proteinExistence type="predicted"/>
<reference evidence="3" key="1">
    <citation type="journal article" date="2019" name="Int. J. Syst. Evol. Microbiol.">
        <title>The Global Catalogue of Microorganisms (GCM) 10K type strain sequencing project: providing services to taxonomists for standard genome sequencing and annotation.</title>
        <authorList>
            <consortium name="The Broad Institute Genomics Platform"/>
            <consortium name="The Broad Institute Genome Sequencing Center for Infectious Disease"/>
            <person name="Wu L."/>
            <person name="Ma J."/>
        </authorList>
    </citation>
    <scope>NUCLEOTIDE SEQUENCE [LARGE SCALE GENOMIC DNA]</scope>
    <source>
        <strain evidence="3">CCUG 50873</strain>
    </source>
</reference>
<evidence type="ECO:0000313" key="2">
    <source>
        <dbReference type="EMBL" id="MFD0926545.1"/>
    </source>
</evidence>
<dbReference type="InterPro" id="IPR028037">
    <property type="entry name" value="Antitoxin_Rv0909/MT0933"/>
</dbReference>
<accession>A0ABW3G7V9</accession>
<dbReference type="EMBL" id="JBHTIL010000001">
    <property type="protein sequence ID" value="MFD0926545.1"/>
    <property type="molecule type" value="Genomic_DNA"/>
</dbReference>
<keyword evidence="3" id="KW-1185">Reference proteome</keyword>
<dbReference type="Pfam" id="PF14013">
    <property type="entry name" value="MT0933_antitox"/>
    <property type="match status" value="1"/>
</dbReference>